<organism evidence="2 3">
    <name type="scientific">Paracoccus mutanolyticus</name>
    <dbReference type="NCBI Taxonomy" id="1499308"/>
    <lineage>
        <taxon>Bacteria</taxon>
        <taxon>Pseudomonadati</taxon>
        <taxon>Pseudomonadota</taxon>
        <taxon>Alphaproteobacteria</taxon>
        <taxon>Rhodobacterales</taxon>
        <taxon>Paracoccaceae</taxon>
        <taxon>Paracoccus</taxon>
    </lineage>
</organism>
<feature type="region of interest" description="Disordered" evidence="1">
    <location>
        <begin position="1"/>
        <end position="191"/>
    </location>
</feature>
<feature type="compositionally biased region" description="Basic and acidic residues" evidence="1">
    <location>
        <begin position="120"/>
        <end position="135"/>
    </location>
</feature>
<feature type="compositionally biased region" description="Basic and acidic residues" evidence="1">
    <location>
        <begin position="32"/>
        <end position="41"/>
    </location>
</feature>
<dbReference type="EMBL" id="CP030239">
    <property type="protein sequence ID" value="AWX93608.1"/>
    <property type="molecule type" value="Genomic_DNA"/>
</dbReference>
<feature type="compositionally biased region" description="Basic and acidic residues" evidence="1">
    <location>
        <begin position="51"/>
        <end position="64"/>
    </location>
</feature>
<name>A0ABN5MCQ3_9RHOB</name>
<feature type="compositionally biased region" description="Polar residues" evidence="1">
    <location>
        <begin position="1"/>
        <end position="10"/>
    </location>
</feature>
<keyword evidence="3" id="KW-1185">Reference proteome</keyword>
<evidence type="ECO:0000256" key="1">
    <source>
        <dbReference type="SAM" id="MobiDB-lite"/>
    </source>
</evidence>
<accession>A0ABN5MCQ3</accession>
<dbReference type="Proteomes" id="UP000249922">
    <property type="component" value="Chromosome"/>
</dbReference>
<feature type="compositionally biased region" description="Basic and acidic residues" evidence="1">
    <location>
        <begin position="98"/>
        <end position="108"/>
    </location>
</feature>
<evidence type="ECO:0000313" key="2">
    <source>
        <dbReference type="EMBL" id="AWX93608.1"/>
    </source>
</evidence>
<protein>
    <submittedName>
        <fullName evidence="2">Uncharacterized protein</fullName>
    </submittedName>
</protein>
<gene>
    <name evidence="2" type="ORF">DPM13_12335</name>
</gene>
<evidence type="ECO:0000313" key="3">
    <source>
        <dbReference type="Proteomes" id="UP000249922"/>
    </source>
</evidence>
<reference evidence="2 3" key="1">
    <citation type="submission" date="2018-06" db="EMBL/GenBank/DDBJ databases">
        <title>Complete genome sequence of Paracoccus mutanolyticus strain RSP-02 isolated from cellulosic waste.</title>
        <authorList>
            <person name="Amrutha R.N."/>
            <person name="Shrivastav A."/>
            <person name="Buddana S.K."/>
            <person name="Deshpande U."/>
            <person name="Prakasham R.S."/>
        </authorList>
    </citation>
    <scope>NUCLEOTIDE SEQUENCE [LARGE SCALE GENOMIC DNA]</scope>
    <source>
        <strain evidence="2 3">RSP-02</strain>
    </source>
</reference>
<feature type="compositionally biased region" description="Basic and acidic residues" evidence="1">
    <location>
        <begin position="181"/>
        <end position="191"/>
    </location>
</feature>
<sequence length="191" mass="20991">MKARWSNTHWSPVCLATTRRPVQDTAASARSDPCRVEHSKGEPSYGTTTRHRGDDGHADGERGATRQHAAQAEGPDDLGSGRFRPQPDAWRVTAFRQVDARDPAGRRDLHMRRRAPITDGRGKQASERPNHEHRSALRQTMGHPCAAGSDSPGAGHRLHPTVHDEVTIEMPSPPHRPLGNADDRDADPRGP</sequence>
<proteinExistence type="predicted"/>